<feature type="domain" description="EF-hand" evidence="4">
    <location>
        <begin position="208"/>
        <end position="243"/>
    </location>
</feature>
<gene>
    <name evidence="5" type="ORF">ACJMK2_013916</name>
</gene>
<dbReference type="Gene3D" id="1.10.238.10">
    <property type="entry name" value="EF-hand"/>
    <property type="match status" value="3"/>
</dbReference>
<dbReference type="InterPro" id="IPR018247">
    <property type="entry name" value="EF_Hand_1_Ca_BS"/>
</dbReference>
<evidence type="ECO:0000256" key="1">
    <source>
        <dbReference type="ARBA" id="ARBA00022723"/>
    </source>
</evidence>
<accession>A0ABD3V0Z5</accession>
<evidence type="ECO:0000256" key="2">
    <source>
        <dbReference type="ARBA" id="ARBA00022737"/>
    </source>
</evidence>
<dbReference type="PROSITE" id="PS50222">
    <property type="entry name" value="EF_HAND_2"/>
    <property type="match status" value="4"/>
</dbReference>
<sequence>MLSAAVLLNELFSALRNLQGKPGSQREEEILVFDCAEATYSFQGHTETETNMTAAPVSSAWVDNQLGKLRVSFDDADTDKSGNLTFPEVLDVLRKSGFVGSDEHAKIIFRFLDKDKNSAISRQEYLDAMGKVPRIEMKEMALRRAFKKLDKDNSGFLTRDEIIDATKTEAGLDVSAEKISDLLIYLVKEDADQKVDYKEFLHVFGVRSAGNVLQELFRKIDTDGSGTLSKKELIAAIKSDQELELKAEKISKLLLKWCQDDDKQVKYGDFVKVFQEQSREEFESI</sequence>
<feature type="domain" description="EF-hand" evidence="4">
    <location>
        <begin position="100"/>
        <end position="135"/>
    </location>
</feature>
<keyword evidence="2" id="KW-0677">Repeat</keyword>
<keyword evidence="1" id="KW-0479">Metal-binding</keyword>
<evidence type="ECO:0000259" key="4">
    <source>
        <dbReference type="PROSITE" id="PS50222"/>
    </source>
</evidence>
<protein>
    <recommendedName>
        <fullName evidence="4">EF-hand domain-containing protein</fullName>
    </recommendedName>
</protein>
<reference evidence="5 6" key="1">
    <citation type="submission" date="2024-11" db="EMBL/GenBank/DDBJ databases">
        <title>Chromosome-level genome assembly of the freshwater bivalve Anodonta woodiana.</title>
        <authorList>
            <person name="Chen X."/>
        </authorList>
    </citation>
    <scope>NUCLEOTIDE SEQUENCE [LARGE SCALE GENOMIC DNA]</scope>
    <source>
        <strain evidence="5">MN2024</strain>
        <tissue evidence="5">Gills</tissue>
    </source>
</reference>
<dbReference type="SMART" id="SM00054">
    <property type="entry name" value="EFh"/>
    <property type="match status" value="4"/>
</dbReference>
<evidence type="ECO:0000313" key="6">
    <source>
        <dbReference type="Proteomes" id="UP001634394"/>
    </source>
</evidence>
<comment type="caution">
    <text evidence="5">The sequence shown here is derived from an EMBL/GenBank/DDBJ whole genome shotgun (WGS) entry which is preliminary data.</text>
</comment>
<feature type="domain" description="EF-hand" evidence="4">
    <location>
        <begin position="64"/>
        <end position="99"/>
    </location>
</feature>
<dbReference type="InterPro" id="IPR011992">
    <property type="entry name" value="EF-hand-dom_pair"/>
</dbReference>
<evidence type="ECO:0000256" key="3">
    <source>
        <dbReference type="ARBA" id="ARBA00022837"/>
    </source>
</evidence>
<dbReference type="AlphaFoldDB" id="A0ABD3V0Z5"/>
<dbReference type="Proteomes" id="UP001634394">
    <property type="component" value="Unassembled WGS sequence"/>
</dbReference>
<dbReference type="InterPro" id="IPR002048">
    <property type="entry name" value="EF_hand_dom"/>
</dbReference>
<dbReference type="Pfam" id="PF13499">
    <property type="entry name" value="EF-hand_7"/>
    <property type="match status" value="3"/>
</dbReference>
<keyword evidence="6" id="KW-1185">Reference proteome</keyword>
<proteinExistence type="predicted"/>
<dbReference type="PANTHER" id="PTHR45942">
    <property type="entry name" value="PROTEIN PHOSPATASE 3 REGULATORY SUBUNIT B ALPHA ISOFORM TYPE 1"/>
    <property type="match status" value="1"/>
</dbReference>
<feature type="domain" description="EF-hand" evidence="4">
    <location>
        <begin position="137"/>
        <end position="172"/>
    </location>
</feature>
<evidence type="ECO:0000313" key="5">
    <source>
        <dbReference type="EMBL" id="KAL3854656.1"/>
    </source>
</evidence>
<dbReference type="PROSITE" id="PS00018">
    <property type="entry name" value="EF_HAND_1"/>
    <property type="match status" value="3"/>
</dbReference>
<name>A0ABD3V0Z5_SINWO</name>
<dbReference type="SUPFAM" id="SSF47473">
    <property type="entry name" value="EF-hand"/>
    <property type="match status" value="2"/>
</dbReference>
<dbReference type="EMBL" id="JBJQND010000014">
    <property type="protein sequence ID" value="KAL3854656.1"/>
    <property type="molecule type" value="Genomic_DNA"/>
</dbReference>
<keyword evidence="3" id="KW-0106">Calcium</keyword>
<dbReference type="GO" id="GO:0046872">
    <property type="term" value="F:metal ion binding"/>
    <property type="evidence" value="ECO:0007669"/>
    <property type="project" value="UniProtKB-KW"/>
</dbReference>
<dbReference type="CDD" id="cd00051">
    <property type="entry name" value="EFh"/>
    <property type="match status" value="1"/>
</dbReference>
<organism evidence="5 6">
    <name type="scientific">Sinanodonta woodiana</name>
    <name type="common">Chinese pond mussel</name>
    <name type="synonym">Anodonta woodiana</name>
    <dbReference type="NCBI Taxonomy" id="1069815"/>
    <lineage>
        <taxon>Eukaryota</taxon>
        <taxon>Metazoa</taxon>
        <taxon>Spiralia</taxon>
        <taxon>Lophotrochozoa</taxon>
        <taxon>Mollusca</taxon>
        <taxon>Bivalvia</taxon>
        <taxon>Autobranchia</taxon>
        <taxon>Heteroconchia</taxon>
        <taxon>Palaeoheterodonta</taxon>
        <taxon>Unionida</taxon>
        <taxon>Unionoidea</taxon>
        <taxon>Unionidae</taxon>
        <taxon>Unioninae</taxon>
        <taxon>Sinanodonta</taxon>
    </lineage>
</organism>